<accession>A0A8S1HQL2</accession>
<organism evidence="2 3">
    <name type="scientific">Caenorhabditis auriculariae</name>
    <dbReference type="NCBI Taxonomy" id="2777116"/>
    <lineage>
        <taxon>Eukaryota</taxon>
        <taxon>Metazoa</taxon>
        <taxon>Ecdysozoa</taxon>
        <taxon>Nematoda</taxon>
        <taxon>Chromadorea</taxon>
        <taxon>Rhabditida</taxon>
        <taxon>Rhabditina</taxon>
        <taxon>Rhabditomorpha</taxon>
        <taxon>Rhabditoidea</taxon>
        <taxon>Rhabditidae</taxon>
        <taxon>Peloderinae</taxon>
        <taxon>Caenorhabditis</taxon>
    </lineage>
</organism>
<reference evidence="2" key="1">
    <citation type="submission" date="2020-10" db="EMBL/GenBank/DDBJ databases">
        <authorList>
            <person name="Kikuchi T."/>
        </authorList>
    </citation>
    <scope>NUCLEOTIDE SEQUENCE</scope>
    <source>
        <strain evidence="2">NKZ352</strain>
    </source>
</reference>
<evidence type="ECO:0000313" key="3">
    <source>
        <dbReference type="Proteomes" id="UP000835052"/>
    </source>
</evidence>
<dbReference type="PANTHER" id="PTHR32035">
    <property type="entry name" value="AURORA KINASE A-INTERACTING PROTEIN"/>
    <property type="match status" value="1"/>
</dbReference>
<feature type="region of interest" description="Disordered" evidence="1">
    <location>
        <begin position="46"/>
        <end position="70"/>
    </location>
</feature>
<name>A0A8S1HQL2_9PELO</name>
<gene>
    <name evidence="2" type="ORF">CAUJ_LOCUS14625</name>
</gene>
<dbReference type="AlphaFoldDB" id="A0A8S1HQL2"/>
<comment type="caution">
    <text evidence="2">The sequence shown here is derived from an EMBL/GenBank/DDBJ whole genome shotgun (WGS) entry which is preliminary data.</text>
</comment>
<dbReference type="OrthoDB" id="5837974at2759"/>
<proteinExistence type="predicted"/>
<evidence type="ECO:0008006" key="4">
    <source>
        <dbReference type="Google" id="ProtNLM"/>
    </source>
</evidence>
<dbReference type="GO" id="GO:0005739">
    <property type="term" value="C:mitochondrion"/>
    <property type="evidence" value="ECO:0007669"/>
    <property type="project" value="TreeGrafter"/>
</dbReference>
<sequence length="260" mass="30754">MNRAITRLVEACSRLTFSQRCHNHYFYSTPTSANVPSFPLPITSRIDRGSSRQNESVHFPQSSVPVDLPSLENPQQVYTFPTLNRTPFQAPPPPLTEILDKLAPSAIKGSIEEPSYKEQVPMHLSPRLLTIRRKKMKKHKRRKRFDRDYFKYQKYHREKKLRAEREFQKRMKSLLNELEVFSPEKYVEETISKAKKEWQDDLAPTGRKLYPHWSRMMSLEELYALPKSEYIDKRSGLPTPEDAEQIKVLREKYAKLFKKK</sequence>
<keyword evidence="3" id="KW-1185">Reference proteome</keyword>
<protein>
    <recommendedName>
        <fullName evidence="4">Mitochondrial mRNA-processing protein COX24 C-terminal domain-containing protein</fullName>
    </recommendedName>
</protein>
<feature type="compositionally biased region" description="Polar residues" evidence="1">
    <location>
        <begin position="51"/>
        <end position="64"/>
    </location>
</feature>
<evidence type="ECO:0000256" key="1">
    <source>
        <dbReference type="SAM" id="MobiDB-lite"/>
    </source>
</evidence>
<dbReference type="Proteomes" id="UP000835052">
    <property type="component" value="Unassembled WGS sequence"/>
</dbReference>
<dbReference type="EMBL" id="CAJGYM010000136">
    <property type="protein sequence ID" value="CAD6198719.1"/>
    <property type="molecule type" value="Genomic_DNA"/>
</dbReference>
<dbReference type="PANTHER" id="PTHR32035:SF3">
    <property type="entry name" value="SMALL RIBOSOMAL SUBUNIT PROTEIN MS38"/>
    <property type="match status" value="1"/>
</dbReference>
<evidence type="ECO:0000313" key="2">
    <source>
        <dbReference type="EMBL" id="CAD6198719.1"/>
    </source>
</evidence>